<proteinExistence type="predicted"/>
<evidence type="ECO:0008006" key="3">
    <source>
        <dbReference type="Google" id="ProtNLM"/>
    </source>
</evidence>
<accession>A0A4R2L909</accession>
<evidence type="ECO:0000313" key="2">
    <source>
        <dbReference type="Proteomes" id="UP000294919"/>
    </source>
</evidence>
<name>A0A4R2L909_9FIRM</name>
<sequence>MKITKMAIKMPILDELVANNEKVAHIESLYVGDMTYEECEVSWIEQGNYSELIAALPNLKHLTIKGSNGLSLTNLNHQKLESLEIASQCKQNIGHTTDMPVE</sequence>
<dbReference type="AlphaFoldDB" id="A0A4R2L909"/>
<evidence type="ECO:0000313" key="1">
    <source>
        <dbReference type="EMBL" id="TCO79218.1"/>
    </source>
</evidence>
<reference evidence="1 2" key="1">
    <citation type="submission" date="2019-03" db="EMBL/GenBank/DDBJ databases">
        <title>Genomic Encyclopedia of Type Strains, Phase IV (KMG-IV): sequencing the most valuable type-strain genomes for metagenomic binning, comparative biology and taxonomic classification.</title>
        <authorList>
            <person name="Goeker M."/>
        </authorList>
    </citation>
    <scope>NUCLEOTIDE SEQUENCE [LARGE SCALE GENOMIC DNA]</scope>
    <source>
        <strain evidence="1 2">DSM 102940</strain>
    </source>
</reference>
<dbReference type="InterPro" id="IPR032675">
    <property type="entry name" value="LRR_dom_sf"/>
</dbReference>
<gene>
    <name evidence="1" type="ORF">EV214_103271</name>
</gene>
<organism evidence="1 2">
    <name type="scientific">Marinisporobacter balticus</name>
    <dbReference type="NCBI Taxonomy" id="2018667"/>
    <lineage>
        <taxon>Bacteria</taxon>
        <taxon>Bacillati</taxon>
        <taxon>Bacillota</taxon>
        <taxon>Clostridia</taxon>
        <taxon>Peptostreptococcales</taxon>
        <taxon>Thermotaleaceae</taxon>
        <taxon>Marinisporobacter</taxon>
    </lineage>
</organism>
<keyword evidence="2" id="KW-1185">Reference proteome</keyword>
<dbReference type="Proteomes" id="UP000294919">
    <property type="component" value="Unassembled WGS sequence"/>
</dbReference>
<dbReference type="Gene3D" id="3.80.10.10">
    <property type="entry name" value="Ribonuclease Inhibitor"/>
    <property type="match status" value="1"/>
</dbReference>
<comment type="caution">
    <text evidence="1">The sequence shown here is derived from an EMBL/GenBank/DDBJ whole genome shotgun (WGS) entry which is preliminary data.</text>
</comment>
<protein>
    <recommendedName>
        <fullName evidence="3">Leucine rich repeat (LRR) protein</fullName>
    </recommendedName>
</protein>
<dbReference type="EMBL" id="SLWV01000003">
    <property type="protein sequence ID" value="TCO79218.1"/>
    <property type="molecule type" value="Genomic_DNA"/>
</dbReference>